<dbReference type="InterPro" id="IPR042001">
    <property type="entry name" value="Sortase_F"/>
</dbReference>
<dbReference type="GO" id="GO:0016787">
    <property type="term" value="F:hydrolase activity"/>
    <property type="evidence" value="ECO:0007669"/>
    <property type="project" value="UniProtKB-KW"/>
</dbReference>
<dbReference type="InterPro" id="IPR023365">
    <property type="entry name" value="Sortase_dom-sf"/>
</dbReference>
<evidence type="ECO:0000313" key="3">
    <source>
        <dbReference type="EMBL" id="BAJ27093.1"/>
    </source>
</evidence>
<evidence type="ECO:0000256" key="1">
    <source>
        <dbReference type="ARBA" id="ARBA00022801"/>
    </source>
</evidence>
<accession>E4N7B2</accession>
<evidence type="ECO:0000313" key="4">
    <source>
        <dbReference type="Proteomes" id="UP000007076"/>
    </source>
</evidence>
<dbReference type="PATRIC" id="fig|452652.3.peg.1258"/>
<protein>
    <submittedName>
        <fullName evidence="3">Putative peptidase C60 family protein</fullName>
    </submittedName>
</protein>
<feature type="region of interest" description="Disordered" evidence="2">
    <location>
        <begin position="93"/>
        <end position="115"/>
    </location>
</feature>
<evidence type="ECO:0000256" key="2">
    <source>
        <dbReference type="SAM" id="MobiDB-lite"/>
    </source>
</evidence>
<dbReference type="EMBL" id="AP010968">
    <property type="protein sequence ID" value="BAJ27093.1"/>
    <property type="molecule type" value="Genomic_DNA"/>
</dbReference>
<dbReference type="SUPFAM" id="SSF63817">
    <property type="entry name" value="Sortase"/>
    <property type="match status" value="1"/>
</dbReference>
<reference evidence="3 4" key="1">
    <citation type="journal article" date="2010" name="DNA Res.">
        <title>Genome sequence of Kitasatospora setae NBRC 14216T: an evolutionary snapshot of the family Streptomycetaceae.</title>
        <authorList>
            <person name="Ichikawa N."/>
            <person name="Oguchi A."/>
            <person name="Ikeda H."/>
            <person name="Ishikawa J."/>
            <person name="Kitani S."/>
            <person name="Watanabe Y."/>
            <person name="Nakamura S."/>
            <person name="Katano Y."/>
            <person name="Kishi E."/>
            <person name="Sasagawa M."/>
            <person name="Ankai A."/>
            <person name="Fukui S."/>
            <person name="Hashimoto Y."/>
            <person name="Kamata S."/>
            <person name="Otoguro M."/>
            <person name="Tanikawa S."/>
            <person name="Nihira T."/>
            <person name="Horinouchi S."/>
            <person name="Ohnishi Y."/>
            <person name="Hayakawa M."/>
            <person name="Kuzuyama T."/>
            <person name="Arisawa A."/>
            <person name="Nomoto F."/>
            <person name="Miura H."/>
            <person name="Takahashi Y."/>
            <person name="Fujita N."/>
        </authorList>
    </citation>
    <scope>NUCLEOTIDE SEQUENCE [LARGE SCALE GENOMIC DNA]</scope>
    <source>
        <strain evidence="4">ATCC 33774 / DSM 43861 / JCM 3304 / KCC A-0304 / NBRC 14216 / KM-6054</strain>
    </source>
</reference>
<proteinExistence type="predicted"/>
<keyword evidence="4" id="KW-1185">Reference proteome</keyword>
<dbReference type="Pfam" id="PF04203">
    <property type="entry name" value="Sortase"/>
    <property type="match status" value="1"/>
</dbReference>
<dbReference type="HOGENOM" id="CLU_062592_5_1_11"/>
<name>E4N7B2_KITSK</name>
<feature type="region of interest" description="Disordered" evidence="2">
    <location>
        <begin position="40"/>
        <end position="59"/>
    </location>
</feature>
<dbReference type="Gene3D" id="2.40.260.10">
    <property type="entry name" value="Sortase"/>
    <property type="match status" value="1"/>
</dbReference>
<dbReference type="NCBIfam" id="NF033748">
    <property type="entry name" value="class_F_sortase"/>
    <property type="match status" value="1"/>
</dbReference>
<organism evidence="3 4">
    <name type="scientific">Kitasatospora setae (strain ATCC 33774 / DSM 43861 / JCM 3304 / KCC A-0304 / NBRC 14216 / KM-6054)</name>
    <name type="common">Streptomyces setae</name>
    <dbReference type="NCBI Taxonomy" id="452652"/>
    <lineage>
        <taxon>Bacteria</taxon>
        <taxon>Bacillati</taxon>
        <taxon>Actinomycetota</taxon>
        <taxon>Actinomycetes</taxon>
        <taxon>Kitasatosporales</taxon>
        <taxon>Streptomycetaceae</taxon>
        <taxon>Kitasatospora</taxon>
    </lineage>
</organism>
<dbReference type="CDD" id="cd05829">
    <property type="entry name" value="Sortase_F"/>
    <property type="match status" value="1"/>
</dbReference>
<dbReference type="RefSeq" id="WP_014134411.1">
    <property type="nucleotide sequence ID" value="NC_016109.1"/>
</dbReference>
<dbReference type="eggNOG" id="COG3764">
    <property type="taxonomic scope" value="Bacteria"/>
</dbReference>
<dbReference type="Proteomes" id="UP000007076">
    <property type="component" value="Chromosome"/>
</dbReference>
<dbReference type="AlphaFoldDB" id="E4N7B2"/>
<gene>
    <name evidence="3" type="ordered locus">KSE_12600</name>
</gene>
<dbReference type="InterPro" id="IPR005754">
    <property type="entry name" value="Sortase"/>
</dbReference>
<keyword evidence="1" id="KW-0378">Hydrolase</keyword>
<sequence length="217" mass="21138">MGSTAVGTSDRHRAGGNGLVAGLVAVAIALAGAATAFATAGAPAPPPPPPASAGAPALPAGAGAPALARAVPTRLRIPALGVDAGLLPLALGPDGSLRPPPPERGDSAGWYAAGTSPGERGTAVVAGHVDTPAGPAVFFLLSRLAPGASVTVDRAGGGSAVFTVDRVVNYPKSGVPDEVYAPASRPELRLITCGGSFDRSRGGYQDNTVVYAHLTGG</sequence>
<dbReference type="KEGG" id="ksk:KSE_12600"/>